<dbReference type="Pfam" id="PF02852">
    <property type="entry name" value="Pyr_redox_dim"/>
    <property type="match status" value="1"/>
</dbReference>
<evidence type="ECO:0000256" key="2">
    <source>
        <dbReference type="ARBA" id="ARBA00007532"/>
    </source>
</evidence>
<evidence type="ECO:0000256" key="5">
    <source>
        <dbReference type="ARBA" id="ARBA00023002"/>
    </source>
</evidence>
<evidence type="ECO:0000259" key="6">
    <source>
        <dbReference type="Pfam" id="PF02852"/>
    </source>
</evidence>
<comment type="cofactor">
    <cofactor evidence="1">
        <name>FAD</name>
        <dbReference type="ChEBI" id="CHEBI:57692"/>
    </cofactor>
</comment>
<evidence type="ECO:0000256" key="1">
    <source>
        <dbReference type="ARBA" id="ARBA00001974"/>
    </source>
</evidence>
<dbReference type="AlphaFoldDB" id="D5KY48"/>
<dbReference type="Gene3D" id="3.30.390.30">
    <property type="match status" value="1"/>
</dbReference>
<dbReference type="GO" id="GO:0050660">
    <property type="term" value="F:flavin adenine dinucleotide binding"/>
    <property type="evidence" value="ECO:0007669"/>
    <property type="project" value="TreeGrafter"/>
</dbReference>
<dbReference type="InterPro" id="IPR016156">
    <property type="entry name" value="FAD/NAD-linked_Rdtase_dimer_sf"/>
</dbReference>
<dbReference type="SUPFAM" id="SSF55424">
    <property type="entry name" value="FAD/NAD-linked reductases, dimerisation (C-terminal) domain"/>
    <property type="match status" value="1"/>
</dbReference>
<evidence type="ECO:0000313" key="7">
    <source>
        <dbReference type="EMBL" id="ADE10093.1"/>
    </source>
</evidence>
<dbReference type="InterPro" id="IPR004099">
    <property type="entry name" value="Pyr_nucl-diS_OxRdtase_dimer"/>
</dbReference>
<protein>
    <submittedName>
        <fullName evidence="7">Pyridine redox protein</fullName>
    </submittedName>
</protein>
<proteinExistence type="evidence at transcript level"/>
<evidence type="ECO:0000256" key="3">
    <source>
        <dbReference type="ARBA" id="ARBA00022630"/>
    </source>
</evidence>
<dbReference type="PANTHER" id="PTHR43014:SF2">
    <property type="entry name" value="MERCURIC REDUCTASE"/>
    <property type="match status" value="1"/>
</dbReference>
<keyword evidence="4" id="KW-0274">FAD</keyword>
<evidence type="ECO:0000256" key="4">
    <source>
        <dbReference type="ARBA" id="ARBA00022827"/>
    </source>
</evidence>
<accession>D5KY48</accession>
<sequence length="114" mass="12663">MYTDPQLAHVGLHLHEAKTEYPDARLQVATMPMSYVARALETDETRGLMKAVVNADTQRIIGFTCLGIEAGEIMSVVQMAMAGDMKYTQLQDFVFAHPTLAESLNNLWGFLQDA</sequence>
<reference evidence="7" key="1">
    <citation type="submission" date="2010-02" db="EMBL/GenBank/DDBJ databases">
        <authorList>
            <person name="Xie B."/>
            <person name="Huang X."/>
            <person name="Deng Y."/>
        </authorList>
    </citation>
    <scope>NUCLEOTIDE SEQUENCE</scope>
</reference>
<dbReference type="FunFam" id="3.30.390.30:FF:000001">
    <property type="entry name" value="Dihydrolipoyl dehydrogenase"/>
    <property type="match status" value="1"/>
</dbReference>
<organism evidence="7">
    <name type="scientific">Tremella fuciformis</name>
    <dbReference type="NCBI Taxonomy" id="64657"/>
    <lineage>
        <taxon>Eukaryota</taxon>
        <taxon>Fungi</taxon>
        <taxon>Dikarya</taxon>
        <taxon>Basidiomycota</taxon>
        <taxon>Agaricomycotina</taxon>
        <taxon>Tremellomycetes</taxon>
        <taxon>Tremellales</taxon>
        <taxon>Tremellaceae</taxon>
        <taxon>Tremella</taxon>
    </lineage>
</organism>
<feature type="domain" description="Pyridine nucleotide-disulphide oxidoreductase dimerisation" evidence="6">
    <location>
        <begin position="1"/>
        <end position="106"/>
    </location>
</feature>
<dbReference type="PANTHER" id="PTHR43014">
    <property type="entry name" value="MERCURIC REDUCTASE"/>
    <property type="match status" value="1"/>
</dbReference>
<comment type="similarity">
    <text evidence="2">Belongs to the class-I pyridine nucleotide-disulfide oxidoreductase family.</text>
</comment>
<dbReference type="GO" id="GO:0003955">
    <property type="term" value="F:NAD(P)H dehydrogenase (quinone) activity"/>
    <property type="evidence" value="ECO:0007669"/>
    <property type="project" value="TreeGrafter"/>
</dbReference>
<dbReference type="EMBL" id="GU723648">
    <property type="protein sequence ID" value="ADE10093.1"/>
    <property type="molecule type" value="mRNA"/>
</dbReference>
<keyword evidence="3" id="KW-0285">Flavoprotein</keyword>
<name>D5KY48_9TREE</name>
<keyword evidence="5" id="KW-0560">Oxidoreductase</keyword>